<evidence type="ECO:0000313" key="3">
    <source>
        <dbReference type="EMBL" id="MED6148677.1"/>
    </source>
</evidence>
<dbReference type="Proteomes" id="UP001341840">
    <property type="component" value="Unassembled WGS sequence"/>
</dbReference>
<gene>
    <name evidence="3" type="ORF">PIB30_055163</name>
</gene>
<feature type="signal peptide" evidence="2">
    <location>
        <begin position="1"/>
        <end position="24"/>
    </location>
</feature>
<evidence type="ECO:0000256" key="2">
    <source>
        <dbReference type="SAM" id="SignalP"/>
    </source>
</evidence>
<keyword evidence="4" id="KW-1185">Reference proteome</keyword>
<sequence>MANSKTYLSFVFALIFLLSSHVLAHELPREDNVKDQKAKDSISDWVYPSISYNPTTTTTTQPPEAAINSFSQYIEKVNNDEDGGAVLWHRKMMKPSKTENKFSQVSTTVVEPSIGSRGTKQQGSYYGHVLRVTEPPIVEDKAGSYYNHLFRAEPPVDDGEGLKTGRYSHLFRAEPPVDDGEGLKLGRYSHLFRAEPPVDDGEGLKAGYYSQPLFRAETPSGDEEDPRDAKEETGFGKPFYSRDDDEGDVTYYGYRTFRAESPPDENSRDSKVSYGVINLNEKVDKERKN</sequence>
<proteinExistence type="predicted"/>
<keyword evidence="2" id="KW-0732">Signal</keyword>
<dbReference type="EMBL" id="JASCZI010091048">
    <property type="protein sequence ID" value="MED6148677.1"/>
    <property type="molecule type" value="Genomic_DNA"/>
</dbReference>
<accession>A0ABU6TJE9</accession>
<feature type="chain" id="PRO_5045608843" evidence="2">
    <location>
        <begin position="25"/>
        <end position="289"/>
    </location>
</feature>
<feature type="region of interest" description="Disordered" evidence="1">
    <location>
        <begin position="214"/>
        <end position="289"/>
    </location>
</feature>
<reference evidence="3 4" key="1">
    <citation type="journal article" date="2023" name="Plants (Basel)">
        <title>Bridging the Gap: Combining Genomics and Transcriptomics Approaches to Understand Stylosanthes scabra, an Orphan Legume from the Brazilian Caatinga.</title>
        <authorList>
            <person name="Ferreira-Neto J.R.C."/>
            <person name="da Silva M.D."/>
            <person name="Binneck E."/>
            <person name="de Melo N.F."/>
            <person name="da Silva R.H."/>
            <person name="de Melo A.L.T.M."/>
            <person name="Pandolfi V."/>
            <person name="Bustamante F.O."/>
            <person name="Brasileiro-Vidal A.C."/>
            <person name="Benko-Iseppon A.M."/>
        </authorList>
    </citation>
    <scope>NUCLEOTIDE SEQUENCE [LARGE SCALE GENOMIC DNA]</scope>
    <source>
        <tissue evidence="3">Leaves</tissue>
    </source>
</reference>
<protein>
    <submittedName>
        <fullName evidence="3">Uncharacterized protein</fullName>
    </submittedName>
</protein>
<evidence type="ECO:0000313" key="4">
    <source>
        <dbReference type="Proteomes" id="UP001341840"/>
    </source>
</evidence>
<evidence type="ECO:0000256" key="1">
    <source>
        <dbReference type="SAM" id="MobiDB-lite"/>
    </source>
</evidence>
<organism evidence="3 4">
    <name type="scientific">Stylosanthes scabra</name>
    <dbReference type="NCBI Taxonomy" id="79078"/>
    <lineage>
        <taxon>Eukaryota</taxon>
        <taxon>Viridiplantae</taxon>
        <taxon>Streptophyta</taxon>
        <taxon>Embryophyta</taxon>
        <taxon>Tracheophyta</taxon>
        <taxon>Spermatophyta</taxon>
        <taxon>Magnoliopsida</taxon>
        <taxon>eudicotyledons</taxon>
        <taxon>Gunneridae</taxon>
        <taxon>Pentapetalae</taxon>
        <taxon>rosids</taxon>
        <taxon>fabids</taxon>
        <taxon>Fabales</taxon>
        <taxon>Fabaceae</taxon>
        <taxon>Papilionoideae</taxon>
        <taxon>50 kb inversion clade</taxon>
        <taxon>dalbergioids sensu lato</taxon>
        <taxon>Dalbergieae</taxon>
        <taxon>Pterocarpus clade</taxon>
        <taxon>Stylosanthes</taxon>
    </lineage>
</organism>
<comment type="caution">
    <text evidence="3">The sequence shown here is derived from an EMBL/GenBank/DDBJ whole genome shotgun (WGS) entry which is preliminary data.</text>
</comment>
<name>A0ABU6TJE9_9FABA</name>